<gene>
    <name evidence="1" type="ORF">SEENIN0B_04396</name>
</gene>
<proteinExistence type="predicted"/>
<comment type="caution">
    <text evidence="1">The sequence shown here is derived from an EMBL/GenBank/DDBJ whole genome shotgun (WGS) entry which is preliminary data.</text>
</comment>
<accession>A0A6C8G2M9</accession>
<sequence>MFPLQTLTHDGLILSLLVMPQRFVYGGLGKPYPLLNLIYP</sequence>
<name>A0A6C8G2M9_SALIN</name>
<dbReference type="AlphaFoldDB" id="A0A6C8G2M9"/>
<dbReference type="Proteomes" id="UP000004564">
    <property type="component" value="Chromosome"/>
</dbReference>
<organism evidence="1 2">
    <name type="scientific">Salmonella enterica subsp. enterica serovar Infantis str. SARB27</name>
    <dbReference type="NCBI Taxonomy" id="596155"/>
    <lineage>
        <taxon>Bacteria</taxon>
        <taxon>Pseudomonadati</taxon>
        <taxon>Pseudomonadota</taxon>
        <taxon>Gammaproteobacteria</taxon>
        <taxon>Enterobacterales</taxon>
        <taxon>Enterobacteriaceae</taxon>
        <taxon>Salmonella</taxon>
    </lineage>
</organism>
<reference evidence="1 2" key="1">
    <citation type="submission" date="2011-09" db="EMBL/GenBank/DDBJ databases">
        <authorList>
            <person name="McClelland M."/>
            <person name="Clifton S."/>
            <person name="Porwollik S."/>
            <person name="Cheng P."/>
            <person name="Wollam A."/>
            <person name="Wang C."/>
            <person name="Pepin K."/>
            <person name="Bhonagiri V."/>
            <person name="Fulton R."/>
            <person name="Fulton L.F."/>
            <person name="Delehaunty K."/>
            <person name="Fronick C."/>
            <person name="O'Laughlin M."/>
            <person name="Godfrey J."/>
            <person name="Waligorski J."/>
            <person name="Appelbaum E."/>
            <person name="Farmer C."/>
            <person name="Strong C."/>
            <person name="Tomlinson C."/>
            <person name="Hou S."/>
            <person name="Minx P."/>
            <person name="Warren W."/>
            <person name="Wilson R.K."/>
        </authorList>
    </citation>
    <scope>NUCLEOTIDE SEQUENCE [LARGE SCALE GENOMIC DNA]</scope>
    <source>
        <strain evidence="2">SARB 27</strain>
    </source>
</reference>
<evidence type="ECO:0000313" key="1">
    <source>
        <dbReference type="EMBL" id="EHB39649.1"/>
    </source>
</evidence>
<protein>
    <submittedName>
        <fullName evidence="1">Uncharacterized protein</fullName>
    </submittedName>
</protein>
<dbReference type="EMBL" id="AFYI01000006">
    <property type="protein sequence ID" value="EHB39649.1"/>
    <property type="molecule type" value="Genomic_DNA"/>
</dbReference>
<evidence type="ECO:0000313" key="2">
    <source>
        <dbReference type="Proteomes" id="UP000004564"/>
    </source>
</evidence>